<dbReference type="AlphaFoldDB" id="A0A9D4ZT72"/>
<name>A0A9D4ZT72_ADICA</name>
<keyword evidence="3" id="KW-1185">Reference proteome</keyword>
<accession>A0A9D4ZT72</accession>
<protein>
    <submittedName>
        <fullName evidence="2">Uncharacterized protein</fullName>
    </submittedName>
</protein>
<sequence>MGMATRQADQLSGVNRRRADEPGMCRGWKRRRRAKLVGSSTPHACSSGCGSSWRVIFGLMGVEGWRENGVEAEADLVHSE</sequence>
<gene>
    <name evidence="2" type="ORF">GOP47_0000731</name>
</gene>
<evidence type="ECO:0000256" key="1">
    <source>
        <dbReference type="SAM" id="MobiDB-lite"/>
    </source>
</evidence>
<proteinExistence type="predicted"/>
<comment type="caution">
    <text evidence="2">The sequence shown here is derived from an EMBL/GenBank/DDBJ whole genome shotgun (WGS) entry which is preliminary data.</text>
</comment>
<dbReference type="Proteomes" id="UP000886520">
    <property type="component" value="Chromosome 1"/>
</dbReference>
<reference evidence="2" key="1">
    <citation type="submission" date="2021-01" db="EMBL/GenBank/DDBJ databases">
        <title>Adiantum capillus-veneris genome.</title>
        <authorList>
            <person name="Fang Y."/>
            <person name="Liao Q."/>
        </authorList>
    </citation>
    <scope>NUCLEOTIDE SEQUENCE</scope>
    <source>
        <strain evidence="2">H3</strain>
        <tissue evidence="2">Leaf</tissue>
    </source>
</reference>
<dbReference type="EMBL" id="JABFUD020000001">
    <property type="protein sequence ID" value="KAI5084562.1"/>
    <property type="molecule type" value="Genomic_DNA"/>
</dbReference>
<evidence type="ECO:0000313" key="2">
    <source>
        <dbReference type="EMBL" id="KAI5084562.1"/>
    </source>
</evidence>
<organism evidence="2 3">
    <name type="scientific">Adiantum capillus-veneris</name>
    <name type="common">Maidenhair fern</name>
    <dbReference type="NCBI Taxonomy" id="13818"/>
    <lineage>
        <taxon>Eukaryota</taxon>
        <taxon>Viridiplantae</taxon>
        <taxon>Streptophyta</taxon>
        <taxon>Embryophyta</taxon>
        <taxon>Tracheophyta</taxon>
        <taxon>Polypodiopsida</taxon>
        <taxon>Polypodiidae</taxon>
        <taxon>Polypodiales</taxon>
        <taxon>Pteridineae</taxon>
        <taxon>Pteridaceae</taxon>
        <taxon>Vittarioideae</taxon>
        <taxon>Adiantum</taxon>
    </lineage>
</organism>
<feature type="region of interest" description="Disordered" evidence="1">
    <location>
        <begin position="1"/>
        <end position="22"/>
    </location>
</feature>
<evidence type="ECO:0000313" key="3">
    <source>
        <dbReference type="Proteomes" id="UP000886520"/>
    </source>
</evidence>